<feature type="domain" description="Mandelate racemase/muconate lactonizing enzyme C-terminal" evidence="2">
    <location>
        <begin position="129"/>
        <end position="237"/>
    </location>
</feature>
<dbReference type="SFLD" id="SFLDS00001">
    <property type="entry name" value="Enolase"/>
    <property type="match status" value="1"/>
</dbReference>
<dbReference type="InterPro" id="IPR029017">
    <property type="entry name" value="Enolase-like_N"/>
</dbReference>
<dbReference type="AlphaFoldDB" id="A0A0A0NS33"/>
<proteinExistence type="predicted"/>
<dbReference type="InterPro" id="IPR034623">
    <property type="entry name" value="Galactarate_dehydratase_3"/>
</dbReference>
<dbReference type="PROSITE" id="PS00908">
    <property type="entry name" value="MR_MLE_1"/>
    <property type="match status" value="1"/>
</dbReference>
<dbReference type="GO" id="GO:0009063">
    <property type="term" value="P:amino acid catabolic process"/>
    <property type="evidence" value="ECO:0007669"/>
    <property type="project" value="InterPro"/>
</dbReference>
<dbReference type="PANTHER" id="PTHR48080">
    <property type="entry name" value="D-GALACTONATE DEHYDRATASE-RELATED"/>
    <property type="match status" value="1"/>
</dbReference>
<dbReference type="InterPro" id="IPR034593">
    <property type="entry name" value="DgoD-like"/>
</dbReference>
<protein>
    <submittedName>
        <fullName evidence="3">Isomerase</fullName>
    </submittedName>
</protein>
<dbReference type="InterPro" id="IPR013342">
    <property type="entry name" value="Mandelate_racemase_C"/>
</dbReference>
<reference evidence="3 4" key="1">
    <citation type="journal article" date="2018" name="J. Biol. Chem.">
        <title>Discovery of the actinoplanic acid pathway in Streptomyces rapamycinicus reveals a genetically conserved synergism with rapamycin.</title>
        <authorList>
            <person name="Mrak P."/>
            <person name="Krastel P."/>
            <person name="Pivk Lukancic P."/>
            <person name="Tao J."/>
            <person name="Pistorius D."/>
            <person name="Moore C.M."/>
        </authorList>
    </citation>
    <scope>NUCLEOTIDE SEQUENCE [LARGE SCALE GENOMIC DNA]</scope>
    <source>
        <strain evidence="3 4">NRRL 5491</strain>
    </source>
</reference>
<dbReference type="PANTHER" id="PTHR48080:SF2">
    <property type="entry name" value="D-GALACTONATE DEHYDRATASE"/>
    <property type="match status" value="1"/>
</dbReference>
<dbReference type="STRING" id="1343740.M271_38845"/>
<dbReference type="SUPFAM" id="SSF54826">
    <property type="entry name" value="Enolase N-terminal domain-like"/>
    <property type="match status" value="1"/>
</dbReference>
<dbReference type="SMART" id="SM00922">
    <property type="entry name" value="MR_MLE"/>
    <property type="match status" value="1"/>
</dbReference>
<keyword evidence="1" id="KW-0456">Lyase</keyword>
<dbReference type="KEGG" id="src:M271_38845"/>
<organism evidence="3 4">
    <name type="scientific">Streptomyces rapamycinicus (strain ATCC 29253 / DSM 41530 / NRRL 5491 / AYB-994)</name>
    <name type="common">Streptomyces hygroscopicus (strain ATCC 29253)</name>
    <dbReference type="NCBI Taxonomy" id="1343740"/>
    <lineage>
        <taxon>Bacteria</taxon>
        <taxon>Bacillati</taxon>
        <taxon>Actinomycetota</taxon>
        <taxon>Actinomycetes</taxon>
        <taxon>Kitasatosporales</taxon>
        <taxon>Streptomycetaceae</taxon>
        <taxon>Streptomyces</taxon>
        <taxon>Streptomyces violaceusniger group</taxon>
    </lineage>
</organism>
<accession>A0A0A0NS33</accession>
<dbReference type="EMBL" id="QYCY01000001">
    <property type="protein sequence ID" value="RLV77655.1"/>
    <property type="molecule type" value="Genomic_DNA"/>
</dbReference>
<comment type="caution">
    <text evidence="3">The sequence shown here is derived from an EMBL/GenBank/DDBJ whole genome shotgun (WGS) entry which is preliminary data.</text>
</comment>
<dbReference type="Pfam" id="PF13378">
    <property type="entry name" value="MR_MLE_C"/>
    <property type="match status" value="1"/>
</dbReference>
<evidence type="ECO:0000256" key="1">
    <source>
        <dbReference type="ARBA" id="ARBA00023239"/>
    </source>
</evidence>
<keyword evidence="3" id="KW-0413">Isomerase</keyword>
<dbReference type="HOGENOM" id="CLU_030273_3_2_11"/>
<dbReference type="CDD" id="cd03316">
    <property type="entry name" value="MR_like"/>
    <property type="match status" value="1"/>
</dbReference>
<sequence>MRINALHTYLQRVGDRPRVLVKITTDSGVEGWSEVYNHGPDLAYPPLLDYLFEQIRGMDARRPSHINQFLLQSSRFPQGALGLAAIAAIDLALWDIAAKALGVPVYQLLGGAVRDRVRVYAGLYTAPDLAELRNTTSELHQRFGFTAFKLSPYRSDLHRTRFGRVARELGSYFGEVRDAHPADWEFAFDAHACLWQPRQAVELGAALAPNEPLFLEEPLRPEHIPAWSRIRSELAVPLATGESLYSPHEFLSLLSSGGTDIVQPDICVVGGLTQMLKIAAIADAHYVPVAPHNPLGPLATAANVHFAAATTNFGILEYKPDTVSWCPDPYAPADGYLDLRPERPGWGIEIDEAALRTDDWVSWKRSVPVRPDGSTAWM</sequence>
<dbReference type="InterPro" id="IPR018110">
    <property type="entry name" value="Mandel_Rmase/mucon_lact_enz_CS"/>
</dbReference>
<dbReference type="GO" id="GO:0016829">
    <property type="term" value="F:lyase activity"/>
    <property type="evidence" value="ECO:0007669"/>
    <property type="project" value="UniProtKB-KW"/>
</dbReference>
<dbReference type="SFLD" id="SFLDG00179">
    <property type="entry name" value="mandelate_racemase"/>
    <property type="match status" value="1"/>
</dbReference>
<gene>
    <name evidence="3" type="ORF">D3C57_104760</name>
</gene>
<name>A0A0A0NS33_STRRN</name>
<dbReference type="Proteomes" id="UP000281594">
    <property type="component" value="Unassembled WGS sequence"/>
</dbReference>
<evidence type="ECO:0000313" key="4">
    <source>
        <dbReference type="Proteomes" id="UP000281594"/>
    </source>
</evidence>
<dbReference type="eggNOG" id="COG4948">
    <property type="taxonomic scope" value="Bacteria"/>
</dbReference>
<evidence type="ECO:0000259" key="2">
    <source>
        <dbReference type="SMART" id="SM00922"/>
    </source>
</evidence>
<dbReference type="RefSeq" id="WP_020872643.1">
    <property type="nucleotide sequence ID" value="NC_022785.1"/>
</dbReference>
<dbReference type="GO" id="GO:0016853">
    <property type="term" value="F:isomerase activity"/>
    <property type="evidence" value="ECO:0007669"/>
    <property type="project" value="UniProtKB-KW"/>
</dbReference>
<dbReference type="Gene3D" id="3.30.390.10">
    <property type="entry name" value="Enolase-like, N-terminal domain"/>
    <property type="match status" value="1"/>
</dbReference>
<dbReference type="InterPro" id="IPR013341">
    <property type="entry name" value="Mandelate_racemase_N_dom"/>
</dbReference>
<evidence type="ECO:0000313" key="3">
    <source>
        <dbReference type="EMBL" id="RLV77655.1"/>
    </source>
</evidence>
<dbReference type="SUPFAM" id="SSF51604">
    <property type="entry name" value="Enolase C-terminal domain-like"/>
    <property type="match status" value="1"/>
</dbReference>
<dbReference type="InterPro" id="IPR029065">
    <property type="entry name" value="Enolase_C-like"/>
</dbReference>
<dbReference type="Pfam" id="PF02746">
    <property type="entry name" value="MR_MLE_N"/>
    <property type="match status" value="1"/>
</dbReference>
<dbReference type="InterPro" id="IPR036849">
    <property type="entry name" value="Enolase-like_C_sf"/>
</dbReference>
<dbReference type="Gene3D" id="3.20.20.120">
    <property type="entry name" value="Enolase-like C-terminal domain"/>
    <property type="match status" value="1"/>
</dbReference>
<dbReference type="SFLD" id="SFLDF00563">
    <property type="entry name" value="galactarate_dehydratase_3"/>
    <property type="match status" value="1"/>
</dbReference>